<sequence>MRAVRNTDSGVRVLHVPEPETLADTAGKVVVDVVSTAICGSDLHMVAAGMQGATLGHEFAGTLADGTAVAVRPQAPCGACDLCAAGHRQLCRTGGERMYGVNLDGGMADRVLVDSAMVFPLPDGVDVRDAAVVEPLAVALHGVNRVGPVTGRRVLVVGGGPIGLCAVACARHAGADVTLAEPQRNRAEAGEALGARVGASGEYDVVIDAAGVQSSFDLAVEHTCPGGTLGLLGSFWTPVSMNVLVQMKEIGIVPAFTYGHHHGVEEFAAAAEILRDVPGLVQALVTHRVGLDDAAEAFARAADPSAGAIKIVLMP</sequence>
<comment type="cofactor">
    <cofactor evidence="1">
        <name>Zn(2+)</name>
        <dbReference type="ChEBI" id="CHEBI:29105"/>
    </cofactor>
</comment>
<evidence type="ECO:0000256" key="5">
    <source>
        <dbReference type="ARBA" id="ARBA00023002"/>
    </source>
</evidence>
<dbReference type="PANTHER" id="PTHR43161">
    <property type="entry name" value="SORBITOL DEHYDROGENASE"/>
    <property type="match status" value="1"/>
</dbReference>
<protein>
    <submittedName>
        <fullName evidence="8">L-idonate 5-dehydrogenase</fullName>
    </submittedName>
</protein>
<dbReference type="Pfam" id="PF00107">
    <property type="entry name" value="ADH_zinc_N"/>
    <property type="match status" value="1"/>
</dbReference>
<evidence type="ECO:0000313" key="9">
    <source>
        <dbReference type="Proteomes" id="UP001500466"/>
    </source>
</evidence>
<evidence type="ECO:0000259" key="7">
    <source>
        <dbReference type="Pfam" id="PF08240"/>
    </source>
</evidence>
<name>A0ABP9H1X2_9ACTN</name>
<organism evidence="8 9">
    <name type="scientific">Yinghuangia aomiensis</name>
    <dbReference type="NCBI Taxonomy" id="676205"/>
    <lineage>
        <taxon>Bacteria</taxon>
        <taxon>Bacillati</taxon>
        <taxon>Actinomycetota</taxon>
        <taxon>Actinomycetes</taxon>
        <taxon>Kitasatosporales</taxon>
        <taxon>Streptomycetaceae</taxon>
        <taxon>Yinghuangia</taxon>
    </lineage>
</organism>
<keyword evidence="5" id="KW-0560">Oxidoreductase</keyword>
<dbReference type="InterPro" id="IPR011032">
    <property type="entry name" value="GroES-like_sf"/>
</dbReference>
<dbReference type="InterPro" id="IPR036291">
    <property type="entry name" value="NAD(P)-bd_dom_sf"/>
</dbReference>
<gene>
    <name evidence="8" type="ORF">GCM10023205_19130</name>
</gene>
<comment type="caution">
    <text evidence="8">The sequence shown here is derived from an EMBL/GenBank/DDBJ whole genome shotgun (WGS) entry which is preliminary data.</text>
</comment>
<dbReference type="InterPro" id="IPR013154">
    <property type="entry name" value="ADH-like_N"/>
</dbReference>
<feature type="domain" description="Alcohol dehydrogenase-like N-terminal" evidence="7">
    <location>
        <begin position="26"/>
        <end position="123"/>
    </location>
</feature>
<dbReference type="Gene3D" id="3.40.50.720">
    <property type="entry name" value="NAD(P)-binding Rossmann-like Domain"/>
    <property type="match status" value="1"/>
</dbReference>
<keyword evidence="9" id="KW-1185">Reference proteome</keyword>
<keyword evidence="4" id="KW-0862">Zinc</keyword>
<keyword evidence="3" id="KW-0479">Metal-binding</keyword>
<evidence type="ECO:0000256" key="2">
    <source>
        <dbReference type="ARBA" id="ARBA00008072"/>
    </source>
</evidence>
<feature type="domain" description="Alcohol dehydrogenase-like C-terminal" evidence="6">
    <location>
        <begin position="161"/>
        <end position="269"/>
    </location>
</feature>
<dbReference type="EMBL" id="BAABHS010000005">
    <property type="protein sequence ID" value="GAA4956977.1"/>
    <property type="molecule type" value="Genomic_DNA"/>
</dbReference>
<evidence type="ECO:0000256" key="4">
    <source>
        <dbReference type="ARBA" id="ARBA00022833"/>
    </source>
</evidence>
<reference evidence="9" key="1">
    <citation type="journal article" date="2019" name="Int. J. Syst. Evol. Microbiol.">
        <title>The Global Catalogue of Microorganisms (GCM) 10K type strain sequencing project: providing services to taxonomists for standard genome sequencing and annotation.</title>
        <authorList>
            <consortium name="The Broad Institute Genomics Platform"/>
            <consortium name="The Broad Institute Genome Sequencing Center for Infectious Disease"/>
            <person name="Wu L."/>
            <person name="Ma J."/>
        </authorList>
    </citation>
    <scope>NUCLEOTIDE SEQUENCE [LARGE SCALE GENOMIC DNA]</scope>
    <source>
        <strain evidence="9">JCM 17986</strain>
    </source>
</reference>
<evidence type="ECO:0000256" key="1">
    <source>
        <dbReference type="ARBA" id="ARBA00001947"/>
    </source>
</evidence>
<dbReference type="Gene3D" id="3.90.180.10">
    <property type="entry name" value="Medium-chain alcohol dehydrogenases, catalytic domain"/>
    <property type="match status" value="1"/>
</dbReference>
<dbReference type="Proteomes" id="UP001500466">
    <property type="component" value="Unassembled WGS sequence"/>
</dbReference>
<dbReference type="SUPFAM" id="SSF51735">
    <property type="entry name" value="NAD(P)-binding Rossmann-fold domains"/>
    <property type="match status" value="1"/>
</dbReference>
<proteinExistence type="inferred from homology"/>
<evidence type="ECO:0000313" key="8">
    <source>
        <dbReference type="EMBL" id="GAA4956977.1"/>
    </source>
</evidence>
<evidence type="ECO:0000256" key="3">
    <source>
        <dbReference type="ARBA" id="ARBA00022723"/>
    </source>
</evidence>
<dbReference type="RefSeq" id="WP_345674909.1">
    <property type="nucleotide sequence ID" value="NZ_BAABHS010000005.1"/>
</dbReference>
<dbReference type="Pfam" id="PF08240">
    <property type="entry name" value="ADH_N"/>
    <property type="match status" value="1"/>
</dbReference>
<dbReference type="InterPro" id="IPR013149">
    <property type="entry name" value="ADH-like_C"/>
</dbReference>
<dbReference type="SUPFAM" id="SSF50129">
    <property type="entry name" value="GroES-like"/>
    <property type="match status" value="1"/>
</dbReference>
<accession>A0ABP9H1X2</accession>
<evidence type="ECO:0000259" key="6">
    <source>
        <dbReference type="Pfam" id="PF00107"/>
    </source>
</evidence>
<comment type="similarity">
    <text evidence="2">Belongs to the zinc-containing alcohol dehydrogenase family.</text>
</comment>